<evidence type="ECO:0000256" key="9">
    <source>
        <dbReference type="ARBA" id="ARBA00023157"/>
    </source>
</evidence>
<evidence type="ECO:0000256" key="10">
    <source>
        <dbReference type="ARBA" id="ARBA00023170"/>
    </source>
</evidence>
<dbReference type="Pfam" id="PF00530">
    <property type="entry name" value="SRCR"/>
    <property type="match status" value="11"/>
</dbReference>
<evidence type="ECO:0000313" key="20">
    <source>
        <dbReference type="Proteomes" id="UP001497482"/>
    </source>
</evidence>
<feature type="disulfide bond" evidence="15">
    <location>
        <begin position="978"/>
        <end position="1039"/>
    </location>
</feature>
<feature type="domain" description="SRCR" evidence="17">
    <location>
        <begin position="529"/>
        <end position="626"/>
    </location>
</feature>
<dbReference type="PROSITE" id="PS50287">
    <property type="entry name" value="SRCR_2"/>
    <property type="match status" value="11"/>
</dbReference>
<feature type="disulfide bond" evidence="15">
    <location>
        <begin position="1112"/>
        <end position="1122"/>
    </location>
</feature>
<feature type="disulfide bond" evidence="15">
    <location>
        <begin position="761"/>
        <end position="825"/>
    </location>
</feature>
<dbReference type="SUPFAM" id="SSF48726">
    <property type="entry name" value="Immunoglobulin"/>
    <property type="match status" value="2"/>
</dbReference>
<dbReference type="FunFam" id="3.10.250.10:FF:000004">
    <property type="entry name" value="Scavenger receptor cysteine-rich type 1 protein M130"/>
    <property type="match status" value="1"/>
</dbReference>
<feature type="disulfide bond" evidence="15">
    <location>
        <begin position="656"/>
        <end position="720"/>
    </location>
</feature>
<evidence type="ECO:0000256" key="14">
    <source>
        <dbReference type="ARBA" id="ARBA00069168"/>
    </source>
</evidence>
<feature type="disulfide bond" evidence="15">
    <location>
        <begin position="965"/>
        <end position="1029"/>
    </location>
</feature>
<feature type="domain" description="SRCR" evidence="17">
    <location>
        <begin position="429"/>
        <end position="526"/>
    </location>
</feature>
<comment type="caution">
    <text evidence="15">Lacks conserved residue(s) required for the propagation of feature annotation.</text>
</comment>
<feature type="disulfide bond" evidence="15">
    <location>
        <begin position="905"/>
        <end position="915"/>
    </location>
</feature>
<dbReference type="GO" id="GO:0004252">
    <property type="term" value="F:serine-type endopeptidase activity"/>
    <property type="evidence" value="ECO:0007669"/>
    <property type="project" value="TreeGrafter"/>
</dbReference>
<dbReference type="GO" id="GO:0031638">
    <property type="term" value="P:zymogen activation"/>
    <property type="evidence" value="ECO:0007669"/>
    <property type="project" value="TreeGrafter"/>
</dbReference>
<evidence type="ECO:0000256" key="6">
    <source>
        <dbReference type="ARBA" id="ARBA00022737"/>
    </source>
</evidence>
<feature type="domain" description="SRCR" evidence="17">
    <location>
        <begin position="839"/>
        <end position="937"/>
    </location>
</feature>
<evidence type="ECO:0000256" key="2">
    <source>
        <dbReference type="ARBA" id="ARBA00004613"/>
    </source>
</evidence>
<name>A0AAV2MPN1_KNICA</name>
<dbReference type="GO" id="GO:0005886">
    <property type="term" value="C:plasma membrane"/>
    <property type="evidence" value="ECO:0007669"/>
    <property type="project" value="TreeGrafter"/>
</dbReference>
<comment type="subcellular location">
    <subcellularLocation>
        <location evidence="1">Membrane</location>
        <topology evidence="1">Single-pass membrane protein</topology>
    </subcellularLocation>
    <subcellularLocation>
        <location evidence="2">Secreted</location>
    </subcellularLocation>
</comment>
<keyword evidence="5" id="KW-0732">Signal</keyword>
<dbReference type="InterPro" id="IPR001190">
    <property type="entry name" value="SRCR"/>
</dbReference>
<feature type="disulfide bond" evidence="15">
    <location>
        <begin position="1010"/>
        <end position="1020"/>
    </location>
</feature>
<dbReference type="Gene3D" id="3.10.250.10">
    <property type="entry name" value="SRCR-like domain"/>
    <property type="match status" value="11"/>
</dbReference>
<evidence type="ECO:0000313" key="19">
    <source>
        <dbReference type="EMBL" id="CAL1615279.1"/>
    </source>
</evidence>
<feature type="disulfide bond" evidence="15">
    <location>
        <begin position="1212"/>
        <end position="1222"/>
    </location>
</feature>
<feature type="disulfide bond" evidence="15">
    <location>
        <begin position="596"/>
        <end position="606"/>
    </location>
</feature>
<feature type="disulfide bond" evidence="15">
    <location>
        <begin position="805"/>
        <end position="815"/>
    </location>
</feature>
<feature type="disulfide bond" evidence="15">
    <location>
        <begin position="395"/>
        <end position="405"/>
    </location>
</feature>
<dbReference type="PANTHER" id="PTHR48071">
    <property type="entry name" value="SRCR DOMAIN-CONTAINING PROTEIN"/>
    <property type="match status" value="1"/>
</dbReference>
<keyword evidence="6" id="KW-0677">Repeat</keyword>
<evidence type="ECO:0000256" key="13">
    <source>
        <dbReference type="ARBA" id="ARBA00064153"/>
    </source>
</evidence>
<keyword evidence="9 15" id="KW-1015">Disulfide bond</keyword>
<accession>A0AAV2MPN1</accession>
<proteinExistence type="predicted"/>
<dbReference type="FunFam" id="3.10.250.10:FF:000006">
    <property type="entry name" value="neurotrypsin isoform X2"/>
    <property type="match status" value="4"/>
</dbReference>
<dbReference type="SUPFAM" id="SSF56487">
    <property type="entry name" value="SRCR-like"/>
    <property type="match status" value="11"/>
</dbReference>
<keyword evidence="3" id="KW-0964">Secreted</keyword>
<feature type="domain" description="SRCR" evidence="17">
    <location>
        <begin position="940"/>
        <end position="1040"/>
    </location>
</feature>
<evidence type="ECO:0000256" key="7">
    <source>
        <dbReference type="ARBA" id="ARBA00022989"/>
    </source>
</evidence>
<feature type="domain" description="SRCR" evidence="17">
    <location>
        <begin position="1146"/>
        <end position="1243"/>
    </location>
</feature>
<dbReference type="PROSITE" id="PS50835">
    <property type="entry name" value="IG_LIKE"/>
    <property type="match status" value="2"/>
</dbReference>
<feature type="disulfide bond" evidence="15">
    <location>
        <begin position="364"/>
        <end position="425"/>
    </location>
</feature>
<feature type="disulfide bond" evidence="15">
    <location>
        <begin position="197"/>
        <end position="207"/>
    </location>
</feature>
<dbReference type="PROSITE" id="PS00420">
    <property type="entry name" value="SRCR_1"/>
    <property type="match status" value="1"/>
</dbReference>
<keyword evidence="7 16" id="KW-1133">Transmembrane helix</keyword>
<feature type="domain" description="Ig-like" evidence="18">
    <location>
        <begin position="1249"/>
        <end position="1328"/>
    </location>
</feature>
<dbReference type="FunFam" id="3.10.250.10:FF:000016">
    <property type="entry name" value="Scavenger receptor cysteine-rich protein type 12"/>
    <property type="match status" value="2"/>
</dbReference>
<dbReference type="Gene3D" id="2.60.40.10">
    <property type="entry name" value="Immunoglobulins"/>
    <property type="match status" value="2"/>
</dbReference>
<dbReference type="Proteomes" id="UP001497482">
    <property type="component" value="Chromosome 9"/>
</dbReference>
<organism evidence="19 20">
    <name type="scientific">Knipowitschia caucasica</name>
    <name type="common">Caucasian dwarf goby</name>
    <name type="synonym">Pomatoschistus caucasicus</name>
    <dbReference type="NCBI Taxonomy" id="637954"/>
    <lineage>
        <taxon>Eukaryota</taxon>
        <taxon>Metazoa</taxon>
        <taxon>Chordata</taxon>
        <taxon>Craniata</taxon>
        <taxon>Vertebrata</taxon>
        <taxon>Euteleostomi</taxon>
        <taxon>Actinopterygii</taxon>
        <taxon>Neopterygii</taxon>
        <taxon>Teleostei</taxon>
        <taxon>Neoteleostei</taxon>
        <taxon>Acanthomorphata</taxon>
        <taxon>Gobiaria</taxon>
        <taxon>Gobiiformes</taxon>
        <taxon>Gobioidei</taxon>
        <taxon>Gobiidae</taxon>
        <taxon>Gobiinae</taxon>
        <taxon>Knipowitschia</taxon>
    </lineage>
</organism>
<gene>
    <name evidence="19" type="ORF">KC01_LOCUS41258</name>
</gene>
<sequence length="1550" mass="167997">MTGRKSGVATRIREVAPEMRWTHCSVHREALAVKKMPDDLKFVLDSAVKTVNFIKSRPMNARLFHVLCEEMGSEHVQLLLHTETGLREELRFTHSICTKSEANMKVFASGRRPLVWFICLLSLPAAACQNVRLWPAKCSGRLEVLHNGQWGTVCNDMWNKLNSVVVCRELACGPATDSTRSGAGRATGEIWLDDVKCKGNESSILSCQHNAMGNHNCDHSEDVSVVCSDPVRFSHSTDRCSGTLEVFKSSSWSTVCYNNWTPELSRATCQQLDCGLPKAANATVQTYKGLVSSCVGNVTSVSECTLTNSADMCQGVALSCTSFRDIRLVNGSDRCSGRVEVFFNKGWGTVCDDNWDMKDVQVACRAMDCGGPIEAKHHSFFGEGDGQIWLDNMDCAGNESNLADCTRNQLGDHNCGHSEDAGAVCSSHIRLINGTSGCSGRVEFSVGDQWSSARLSTWALKETVVVCREIDCGEAVSFSGSNTANEPLSIHDVTCKGTEGSLKECTIERYNRIKGDKSEDATVVCTGKVLLSDGPNRCAGRVEVHHSGQWADVCPDSFDMNDAQVLCKQLNCGSVHKVITSTGKMSAKLWVDDVGCSGNEFQFSMCPLQFRNKTCSSSVVAGVICGDGVVVRLSNGQDRCSGRVEVHHGDTWGTLCSSGWDVNKAKVLCDMLECGHVQNASITGVYPPGMGPVYNPTDACFNSLTSMHRCSLIGFPSSTCGHDKDISIKCGGDSSIRFVNGSDRCSGRVEILHNAKWGTICDDDWDIRDAQVVCLSKDCGTALMAVPGSFFGPGFDDIWLDDVNCLGNESSIVQCEHPDFSNHNCGHGEDAGVICSAHLRLLGGPDQCSGSVELYHDGEWLPAVNTNWGMNEATVICKEMNCGDIKSTTGSFLQKELQKGFKVSCTGRESSLSQCNVRAYAKTQPTEQLRYATVTCSGIVKLKDGPNRCAGRVEVFHKGRWGNVCGQSWDMNDAKVVCQQLNCGQAFNLTTDPSLYGHGTATFQVEHMECNGRESLLEQCSLVHGGKECNQSSVAAVICSDSLNIRLVEGSDRCTGRVDVRMGSVWGAVCGADWSVEKAEVVCELLDCGQAISVSTVPHKAAVPVSDPGAECFSSRQALQRCLTSGLPRSTCAQSQDASVSCAALVRLADGPHACSGRVEVFHKGEWGTVCNDDWDMDDVRVVCRQLGCGFPVSSSVDGSGKGQIWLDNVQCRGTEASIAQCTHNGWSNHNCGHEEDAWASCLDVLQKPKILLNPGAEVKWGDTASVTCAVSNHEARGTFTLRKLNSTFKMEKFSENLAAVFTLPFVSLNHSGSYYCQYRKNVGRDVNYFPEGDSMELTVKVSLDRPDILVTSLDPMIKSSLHNISISRGHSFNLTCSVRSIFPGGFFYIIKAKRKASESKAAVHQPEGDLVKSVFLFHNVQYVDKGDYSCVFGVNLSTQTFDSVPSPNIHITVVAGSSTSVALGVVIALLLLGVLLGVGYFVWKKRRWNTDSMVMFVNRLGGALQDIGNNVRAGAAVPHSFSNINVDMDGIEDPPGTVNNDHEPLVFSN</sequence>
<keyword evidence="10" id="KW-0675">Receptor</keyword>
<feature type="domain" description="SRCR" evidence="17">
    <location>
        <begin position="131"/>
        <end position="228"/>
    </location>
</feature>
<protein>
    <recommendedName>
        <fullName evidence="14">Soluble scavenger receptor cysteine-rich domain-containing protein SSC5D</fullName>
    </recommendedName>
</protein>
<comment type="function">
    <text evidence="12">Binds to extracellular matrix proteins. Binds to pathogen-associated molecular patterns (PAMPs) present on the cell walls of Gram-positive and Gram-negative bacteria and fungi, behaving as a pattern recognition receptor (PRR). Induces bacterial and fungal aggregation and subsequent inhibition of PAMP-induced cytokine release. Does not possess intrinsic bactericidal activity. May play a role in the innate defense and homeostasis of certain epithelial surfaces.</text>
</comment>
<evidence type="ECO:0000256" key="16">
    <source>
        <dbReference type="SAM" id="Phobius"/>
    </source>
</evidence>
<feature type="disulfide bond" evidence="15">
    <location>
        <begin position="495"/>
        <end position="505"/>
    </location>
</feature>
<keyword evidence="8 16" id="KW-0472">Membrane</keyword>
<dbReference type="FunFam" id="3.10.250.10:FF:000009">
    <property type="entry name" value="WC1"/>
    <property type="match status" value="1"/>
</dbReference>
<evidence type="ECO:0000256" key="4">
    <source>
        <dbReference type="ARBA" id="ARBA00022692"/>
    </source>
</evidence>
<evidence type="ECO:0000256" key="15">
    <source>
        <dbReference type="PROSITE-ProRule" id="PRU00196"/>
    </source>
</evidence>
<dbReference type="FunFam" id="3.10.250.10:FF:000007">
    <property type="entry name" value="Soluble scavenger receptor cysteine-rich domain-containing protein SSC5D"/>
    <property type="match status" value="1"/>
</dbReference>
<dbReference type="SMART" id="SM00409">
    <property type="entry name" value="IG"/>
    <property type="match status" value="2"/>
</dbReference>
<dbReference type="EMBL" id="OZ035831">
    <property type="protein sequence ID" value="CAL1615279.1"/>
    <property type="molecule type" value="Genomic_DNA"/>
</dbReference>
<feature type="disulfide bond" evidence="15">
    <location>
        <begin position="351"/>
        <end position="415"/>
    </location>
</feature>
<evidence type="ECO:0000256" key="3">
    <source>
        <dbReference type="ARBA" id="ARBA00022525"/>
    </source>
</evidence>
<feature type="transmembrane region" description="Helical" evidence="16">
    <location>
        <begin position="1462"/>
        <end position="1484"/>
    </location>
</feature>
<keyword evidence="20" id="KW-1185">Reference proteome</keyword>
<feature type="domain" description="SRCR" evidence="17">
    <location>
        <begin position="736"/>
        <end position="836"/>
    </location>
</feature>
<feature type="domain" description="SRCR" evidence="17">
    <location>
        <begin position="231"/>
        <end position="321"/>
    </location>
</feature>
<feature type="disulfide bond" evidence="15">
    <location>
        <begin position="774"/>
        <end position="835"/>
    </location>
</feature>
<reference evidence="19 20" key="1">
    <citation type="submission" date="2024-04" db="EMBL/GenBank/DDBJ databases">
        <authorList>
            <person name="Waldvogel A.-M."/>
            <person name="Schoenle A."/>
        </authorList>
    </citation>
    <scope>NUCLEOTIDE SEQUENCE [LARGE SCALE GENOMIC DNA]</scope>
</reference>
<keyword evidence="4 16" id="KW-0812">Transmembrane</keyword>
<feature type="disulfide bond" evidence="15">
    <location>
        <begin position="700"/>
        <end position="710"/>
    </location>
</feature>
<feature type="domain" description="Ig-like" evidence="18">
    <location>
        <begin position="1347"/>
        <end position="1431"/>
    </location>
</feature>
<evidence type="ECO:0000256" key="12">
    <source>
        <dbReference type="ARBA" id="ARBA00058074"/>
    </source>
</evidence>
<dbReference type="FunFam" id="3.10.250.10:FF:000013">
    <property type="entry name" value="CD163 molecule like 1"/>
    <property type="match status" value="1"/>
</dbReference>
<dbReference type="InterPro" id="IPR013783">
    <property type="entry name" value="Ig-like_fold"/>
</dbReference>
<dbReference type="InterPro" id="IPR036772">
    <property type="entry name" value="SRCR-like_dom_sf"/>
</dbReference>
<dbReference type="GO" id="GO:0005615">
    <property type="term" value="C:extracellular space"/>
    <property type="evidence" value="ECO:0007669"/>
    <property type="project" value="TreeGrafter"/>
</dbReference>
<dbReference type="PRINTS" id="PR00258">
    <property type="entry name" value="SPERACTRCPTR"/>
</dbReference>
<feature type="domain" description="SRCR" evidence="17">
    <location>
        <begin position="326"/>
        <end position="426"/>
    </location>
</feature>
<dbReference type="PANTHER" id="PTHR48071:SF15">
    <property type="entry name" value="SRCR DOMAIN-CONTAINING PROTEIN"/>
    <property type="match status" value="1"/>
</dbReference>
<dbReference type="SMART" id="SM00202">
    <property type="entry name" value="SR"/>
    <property type="match status" value="11"/>
</dbReference>
<evidence type="ECO:0000259" key="18">
    <source>
        <dbReference type="PROSITE" id="PS50835"/>
    </source>
</evidence>
<feature type="domain" description="SRCR" evidence="17">
    <location>
        <begin position="1045"/>
        <end position="1143"/>
    </location>
</feature>
<evidence type="ECO:0000259" key="17">
    <source>
        <dbReference type="PROSITE" id="PS50287"/>
    </source>
</evidence>
<comment type="subunit">
    <text evidence="13">Interacts with LGALS1 and laminin.</text>
</comment>
<evidence type="ECO:0000256" key="8">
    <source>
        <dbReference type="ARBA" id="ARBA00023136"/>
    </source>
</evidence>
<dbReference type="InterPro" id="IPR003599">
    <property type="entry name" value="Ig_sub"/>
</dbReference>
<feature type="disulfide bond" evidence="15">
    <location>
        <begin position="669"/>
        <end position="730"/>
    </location>
</feature>
<feature type="disulfide bond" evidence="15">
    <location>
        <begin position="294"/>
        <end position="304"/>
    </location>
</feature>
<dbReference type="InterPro" id="IPR007110">
    <property type="entry name" value="Ig-like_dom"/>
</dbReference>
<evidence type="ECO:0000256" key="5">
    <source>
        <dbReference type="ARBA" id="ARBA00022729"/>
    </source>
</evidence>
<dbReference type="InterPro" id="IPR036179">
    <property type="entry name" value="Ig-like_dom_sf"/>
</dbReference>
<evidence type="ECO:0000256" key="1">
    <source>
        <dbReference type="ARBA" id="ARBA00004167"/>
    </source>
</evidence>
<evidence type="ECO:0000256" key="11">
    <source>
        <dbReference type="ARBA" id="ARBA00023180"/>
    </source>
</evidence>
<keyword evidence="11" id="KW-0325">Glycoprotein</keyword>
<feature type="domain" description="SRCR" evidence="17">
    <location>
        <begin position="631"/>
        <end position="731"/>
    </location>
</feature>